<proteinExistence type="predicted"/>
<dbReference type="AlphaFoldDB" id="A0AAW1H3S7"/>
<dbReference type="Proteomes" id="UP001443914">
    <property type="component" value="Unassembled WGS sequence"/>
</dbReference>
<name>A0AAW1H3S7_SAPOF</name>
<keyword evidence="2" id="KW-1185">Reference proteome</keyword>
<dbReference type="EMBL" id="JBDFQZ010000012">
    <property type="protein sequence ID" value="KAK9671887.1"/>
    <property type="molecule type" value="Genomic_DNA"/>
</dbReference>
<evidence type="ECO:0000313" key="2">
    <source>
        <dbReference type="Proteomes" id="UP001443914"/>
    </source>
</evidence>
<gene>
    <name evidence="1" type="ORF">RND81_12G061700</name>
</gene>
<accession>A0AAW1H3S7</accession>
<sequence>MDVVAGINSLHIELVIIDAQLTTNMSVVENPSVTNEVMSNSAIIIFLLLRSRERGGRLLCNMRFIKHKPCKKHTWNACWSSNKRKATIDTHLASLAWERDEVSLRKECALVCWKS</sequence>
<reference evidence="1" key="1">
    <citation type="submission" date="2024-03" db="EMBL/GenBank/DDBJ databases">
        <title>WGS assembly of Saponaria officinalis var. Norfolk2.</title>
        <authorList>
            <person name="Jenkins J."/>
            <person name="Shu S."/>
            <person name="Grimwood J."/>
            <person name="Barry K."/>
            <person name="Goodstein D."/>
            <person name="Schmutz J."/>
            <person name="Leebens-Mack J."/>
            <person name="Osbourn A."/>
        </authorList>
    </citation>
    <scope>NUCLEOTIDE SEQUENCE [LARGE SCALE GENOMIC DNA]</scope>
    <source>
        <strain evidence="1">JIC</strain>
    </source>
</reference>
<protein>
    <submittedName>
        <fullName evidence="1">Uncharacterized protein</fullName>
    </submittedName>
</protein>
<comment type="caution">
    <text evidence="1">The sequence shown here is derived from an EMBL/GenBank/DDBJ whole genome shotgun (WGS) entry which is preliminary data.</text>
</comment>
<organism evidence="1 2">
    <name type="scientific">Saponaria officinalis</name>
    <name type="common">Common soapwort</name>
    <name type="synonym">Lychnis saponaria</name>
    <dbReference type="NCBI Taxonomy" id="3572"/>
    <lineage>
        <taxon>Eukaryota</taxon>
        <taxon>Viridiplantae</taxon>
        <taxon>Streptophyta</taxon>
        <taxon>Embryophyta</taxon>
        <taxon>Tracheophyta</taxon>
        <taxon>Spermatophyta</taxon>
        <taxon>Magnoliopsida</taxon>
        <taxon>eudicotyledons</taxon>
        <taxon>Gunneridae</taxon>
        <taxon>Pentapetalae</taxon>
        <taxon>Caryophyllales</taxon>
        <taxon>Caryophyllaceae</taxon>
        <taxon>Caryophylleae</taxon>
        <taxon>Saponaria</taxon>
    </lineage>
</organism>
<evidence type="ECO:0000313" key="1">
    <source>
        <dbReference type="EMBL" id="KAK9671887.1"/>
    </source>
</evidence>